<proteinExistence type="inferred from homology"/>
<dbReference type="EMBL" id="BMJS01000008">
    <property type="protein sequence ID" value="GGF95052.1"/>
    <property type="molecule type" value="Genomic_DNA"/>
</dbReference>
<dbReference type="OrthoDB" id="7349153at2"/>
<feature type="region of interest" description="Disordered" evidence="7">
    <location>
        <begin position="177"/>
        <end position="199"/>
    </location>
</feature>
<evidence type="ECO:0000256" key="1">
    <source>
        <dbReference type="ARBA" id="ARBA00022729"/>
    </source>
</evidence>
<evidence type="ECO:0000256" key="2">
    <source>
        <dbReference type="ARBA" id="ARBA00023136"/>
    </source>
</evidence>
<organism evidence="8 9">
    <name type="scientific">Cysteiniphilum litorale</name>
    <dbReference type="NCBI Taxonomy" id="2056700"/>
    <lineage>
        <taxon>Bacteria</taxon>
        <taxon>Pseudomonadati</taxon>
        <taxon>Pseudomonadota</taxon>
        <taxon>Gammaproteobacteria</taxon>
        <taxon>Thiotrichales</taxon>
        <taxon>Fastidiosibacteraceae</taxon>
        <taxon>Cysteiniphilum</taxon>
    </lineage>
</organism>
<dbReference type="Proteomes" id="UP000636949">
    <property type="component" value="Unassembled WGS sequence"/>
</dbReference>
<evidence type="ECO:0000313" key="8">
    <source>
        <dbReference type="EMBL" id="GGF95052.1"/>
    </source>
</evidence>
<reference evidence="8" key="2">
    <citation type="submission" date="2020-09" db="EMBL/GenBank/DDBJ databases">
        <authorList>
            <person name="Sun Q."/>
            <person name="Zhou Y."/>
        </authorList>
    </citation>
    <scope>NUCLEOTIDE SEQUENCE</scope>
    <source>
        <strain evidence="8">CGMCC 1.15758</strain>
    </source>
</reference>
<dbReference type="Pfam" id="PF04390">
    <property type="entry name" value="LptE"/>
    <property type="match status" value="1"/>
</dbReference>
<dbReference type="GO" id="GO:0001530">
    <property type="term" value="F:lipopolysaccharide binding"/>
    <property type="evidence" value="ECO:0007669"/>
    <property type="project" value="TreeGrafter"/>
</dbReference>
<gene>
    <name evidence="6" type="primary">lptE</name>
    <name evidence="8" type="ORF">GCM10010995_10340</name>
</gene>
<keyword evidence="9" id="KW-1185">Reference proteome</keyword>
<accession>A0A8J2Z420</accession>
<dbReference type="PROSITE" id="PS51257">
    <property type="entry name" value="PROKAR_LIPOPROTEIN"/>
    <property type="match status" value="1"/>
</dbReference>
<dbReference type="InterPro" id="IPR007485">
    <property type="entry name" value="LPS_assembly_LptE"/>
</dbReference>
<dbReference type="GO" id="GO:0009279">
    <property type="term" value="C:cell outer membrane"/>
    <property type="evidence" value="ECO:0007669"/>
    <property type="project" value="UniProtKB-SubCell"/>
</dbReference>
<evidence type="ECO:0000313" key="9">
    <source>
        <dbReference type="Proteomes" id="UP000636949"/>
    </source>
</evidence>
<evidence type="ECO:0000256" key="7">
    <source>
        <dbReference type="SAM" id="MobiDB-lite"/>
    </source>
</evidence>
<comment type="function">
    <text evidence="6">Together with LptD, is involved in the assembly of lipopolysaccharide (LPS) at the surface of the outer membrane. Required for the proper assembly of LptD. Binds LPS and may serve as the LPS recognition site at the outer membrane.</text>
</comment>
<keyword evidence="3 6" id="KW-0564">Palmitate</keyword>
<dbReference type="HAMAP" id="MF_01186">
    <property type="entry name" value="LPS_assembly_LptE"/>
    <property type="match status" value="1"/>
</dbReference>
<keyword evidence="5 6" id="KW-0449">Lipoprotein</keyword>
<comment type="subunit">
    <text evidence="6">Component of the lipopolysaccharide transport and assembly complex. Interacts with LptD.</text>
</comment>
<comment type="similarity">
    <text evidence="6">Belongs to the LptE lipoprotein family.</text>
</comment>
<dbReference type="GO" id="GO:1990351">
    <property type="term" value="C:transporter complex"/>
    <property type="evidence" value="ECO:0007669"/>
    <property type="project" value="TreeGrafter"/>
</dbReference>
<evidence type="ECO:0000256" key="6">
    <source>
        <dbReference type="HAMAP-Rule" id="MF_01186"/>
    </source>
</evidence>
<keyword evidence="4 6" id="KW-0998">Cell outer membrane</keyword>
<evidence type="ECO:0000256" key="5">
    <source>
        <dbReference type="ARBA" id="ARBA00023288"/>
    </source>
</evidence>
<comment type="subcellular location">
    <subcellularLocation>
        <location evidence="6">Cell outer membrane</location>
        <topology evidence="6">Lipid-anchor</topology>
    </subcellularLocation>
</comment>
<keyword evidence="1 6" id="KW-0732">Signal</keyword>
<dbReference type="AlphaFoldDB" id="A0A8J2Z420"/>
<name>A0A8J2Z420_9GAMM</name>
<evidence type="ECO:0000256" key="3">
    <source>
        <dbReference type="ARBA" id="ARBA00023139"/>
    </source>
</evidence>
<dbReference type="GO" id="GO:0015920">
    <property type="term" value="P:lipopolysaccharide transport"/>
    <property type="evidence" value="ECO:0007669"/>
    <property type="project" value="TreeGrafter"/>
</dbReference>
<dbReference type="Gene3D" id="3.30.160.150">
    <property type="entry name" value="Lipoprotein like domain"/>
    <property type="match status" value="1"/>
</dbReference>
<dbReference type="PANTHER" id="PTHR38098:SF1">
    <property type="entry name" value="LPS-ASSEMBLY LIPOPROTEIN LPTE"/>
    <property type="match status" value="1"/>
</dbReference>
<dbReference type="PANTHER" id="PTHR38098">
    <property type="entry name" value="LPS-ASSEMBLY LIPOPROTEIN LPTE"/>
    <property type="match status" value="1"/>
</dbReference>
<feature type="compositionally biased region" description="Polar residues" evidence="7">
    <location>
        <begin position="177"/>
        <end position="193"/>
    </location>
</feature>
<evidence type="ECO:0000256" key="4">
    <source>
        <dbReference type="ARBA" id="ARBA00023237"/>
    </source>
</evidence>
<reference evidence="8" key="1">
    <citation type="journal article" date="2014" name="Int. J. Syst. Evol. Microbiol.">
        <title>Complete genome sequence of Corynebacterium casei LMG S-19264T (=DSM 44701T), isolated from a smear-ripened cheese.</title>
        <authorList>
            <consortium name="US DOE Joint Genome Institute (JGI-PGF)"/>
            <person name="Walter F."/>
            <person name="Albersmeier A."/>
            <person name="Kalinowski J."/>
            <person name="Ruckert C."/>
        </authorList>
    </citation>
    <scope>NUCLEOTIDE SEQUENCE</scope>
    <source>
        <strain evidence="8">CGMCC 1.15758</strain>
    </source>
</reference>
<dbReference type="RefSeq" id="WP_117001994.1">
    <property type="nucleotide sequence ID" value="NZ_BMJS01000008.1"/>
</dbReference>
<keyword evidence="2 6" id="KW-0472">Membrane</keyword>
<dbReference type="GO" id="GO:0043165">
    <property type="term" value="P:Gram-negative-bacterium-type cell outer membrane assembly"/>
    <property type="evidence" value="ECO:0007669"/>
    <property type="project" value="UniProtKB-UniRule"/>
</dbReference>
<sequence>MHYLRFKNINLKLLLVALFATLIYGCGFHLRGWNEGMPKFMQKVYISYNGSEFGFINALNSVITSTGAEVVPSAKEANIIIHIKSAAQSSRLVGITGGASSNDYIMSYAVSYDILNSKNQVILKDQSNSAQQTYTTNATQQLSNNSQQQQIYNSLQSQVASNIIVQMQSITLEKYNASSDENPDTQSSSNNHTVEVAKK</sequence>
<comment type="caution">
    <text evidence="8">The sequence shown here is derived from an EMBL/GenBank/DDBJ whole genome shotgun (WGS) entry which is preliminary data.</text>
</comment>
<protein>
    <recommendedName>
        <fullName evidence="6">LPS-assembly lipoprotein LptE</fullName>
    </recommendedName>
</protein>